<evidence type="ECO:0000313" key="2">
    <source>
        <dbReference type="EMBL" id="KAJ03970.1"/>
    </source>
</evidence>
<dbReference type="GO" id="GO:0016787">
    <property type="term" value="F:hydrolase activity"/>
    <property type="evidence" value="ECO:0007669"/>
    <property type="project" value="UniProtKB-KW"/>
</dbReference>
<evidence type="ECO:0000313" key="3">
    <source>
        <dbReference type="Proteomes" id="UP000027337"/>
    </source>
</evidence>
<comment type="caution">
    <text evidence="2">The sequence shown here is derived from an EMBL/GenBank/DDBJ whole genome shotgun (WGS) entry which is preliminary data.</text>
</comment>
<dbReference type="Proteomes" id="UP000027337">
    <property type="component" value="Unassembled WGS sequence"/>
</dbReference>
<dbReference type="Pfam" id="PF12697">
    <property type="entry name" value="Abhydrolase_6"/>
    <property type="match status" value="1"/>
</dbReference>
<dbReference type="InterPro" id="IPR000073">
    <property type="entry name" value="AB_hydrolase_1"/>
</dbReference>
<dbReference type="PANTHER" id="PTHR43433:SF5">
    <property type="entry name" value="AB HYDROLASE-1 DOMAIN-CONTAINING PROTEIN"/>
    <property type="match status" value="1"/>
</dbReference>
<keyword evidence="2" id="KW-0378">Hydrolase</keyword>
<dbReference type="eggNOG" id="COG2021">
    <property type="taxonomic scope" value="Bacteria"/>
</dbReference>
<gene>
    <name evidence="2" type="ORF">PM02_06565</name>
</gene>
<dbReference type="RefSeq" id="WP_051584066.1">
    <property type="nucleotide sequence ID" value="NZ_JEMU01000004.1"/>
</dbReference>
<feature type="domain" description="AB hydrolase-1" evidence="1">
    <location>
        <begin position="22"/>
        <end position="256"/>
    </location>
</feature>
<keyword evidence="3" id="KW-1185">Reference proteome</keyword>
<proteinExistence type="predicted"/>
<dbReference type="PANTHER" id="PTHR43433">
    <property type="entry name" value="HYDROLASE, ALPHA/BETA FOLD FAMILY PROTEIN"/>
    <property type="match status" value="1"/>
</dbReference>
<dbReference type="STRING" id="83219.PM02_06565"/>
<dbReference type="SUPFAM" id="SSF53474">
    <property type="entry name" value="alpha/beta-Hydrolases"/>
    <property type="match status" value="1"/>
</dbReference>
<reference evidence="2 3" key="1">
    <citation type="journal article" date="2014" name="Genome Announc.">
        <title>Draft Genome Sequences of Two Isolates of the Roseobacter Group, Sulfitobacter sp. Strains 3SOLIMAR09 and 1FIGIMAR09, from Harbors of Mallorca Island (Mediterranean Sea).</title>
        <authorList>
            <person name="Mas-Llado M."/>
            <person name="Pina-Villalonga J.M."/>
            <person name="Brunet-Galmes I."/>
            <person name="Nogales B."/>
            <person name="Bosch R."/>
        </authorList>
    </citation>
    <scope>NUCLEOTIDE SEQUENCE [LARGE SCALE GENOMIC DNA]</scope>
    <source>
        <strain evidence="2 3">1FIGIMAR09</strain>
    </source>
</reference>
<accession>A0A061SWE9</accession>
<dbReference type="EMBL" id="JEMU01000004">
    <property type="protein sequence ID" value="KAJ03970.1"/>
    <property type="molecule type" value="Genomic_DNA"/>
</dbReference>
<sequence>MPDLALEDITLHYEIDGNGPPLLLLAGMMGDNASWGALLRLLSPHFTVIRPDNRTTGQTTPWDAPVSVGQMAEDAAALMRHLGHKRYHVTGHSMGGLMAMELSGLVGDAMASLTILASAPVRVPRTMHVFDTLLAIRRSEGGETHWLKALYPWAFRPAFFENPKNSEMAVEAALAYPHAQTADAMAHQIEALRNFRPRTRAADIKTPTQVIFAADDLMIPEAAGRKAFAAIEGVSQITLPDAGHSIHWDAPEAVAERVIAHAQAHTASG</sequence>
<dbReference type="InterPro" id="IPR029058">
    <property type="entry name" value="AB_hydrolase_fold"/>
</dbReference>
<organism evidence="2 3">
    <name type="scientific">Sulfitobacter mediterraneus</name>
    <dbReference type="NCBI Taxonomy" id="83219"/>
    <lineage>
        <taxon>Bacteria</taxon>
        <taxon>Pseudomonadati</taxon>
        <taxon>Pseudomonadota</taxon>
        <taxon>Alphaproteobacteria</taxon>
        <taxon>Rhodobacterales</taxon>
        <taxon>Roseobacteraceae</taxon>
        <taxon>Sulfitobacter</taxon>
    </lineage>
</organism>
<dbReference type="Gene3D" id="3.40.50.1820">
    <property type="entry name" value="alpha/beta hydrolase"/>
    <property type="match status" value="1"/>
</dbReference>
<name>A0A061SWE9_9RHOB</name>
<dbReference type="AlphaFoldDB" id="A0A061SWE9"/>
<dbReference type="InterPro" id="IPR050471">
    <property type="entry name" value="AB_hydrolase"/>
</dbReference>
<protein>
    <submittedName>
        <fullName evidence="2">Alpha/beta hydrolase</fullName>
    </submittedName>
</protein>
<evidence type="ECO:0000259" key="1">
    <source>
        <dbReference type="Pfam" id="PF12697"/>
    </source>
</evidence>